<evidence type="ECO:0000313" key="4">
    <source>
        <dbReference type="Proteomes" id="UP000444318"/>
    </source>
</evidence>
<dbReference type="SUPFAM" id="SSF48317">
    <property type="entry name" value="Acid phosphatase/Vanadium-dependent haloperoxidase"/>
    <property type="match status" value="1"/>
</dbReference>
<feature type="transmembrane region" description="Helical" evidence="1">
    <location>
        <begin position="98"/>
        <end position="117"/>
    </location>
</feature>
<feature type="transmembrane region" description="Helical" evidence="1">
    <location>
        <begin position="7"/>
        <end position="30"/>
    </location>
</feature>
<evidence type="ECO:0000313" key="3">
    <source>
        <dbReference type="EMBL" id="MQA17962.1"/>
    </source>
</evidence>
<dbReference type="Gene3D" id="1.20.144.10">
    <property type="entry name" value="Phosphatidic acid phosphatase type 2/haloperoxidase"/>
    <property type="match status" value="1"/>
</dbReference>
<dbReference type="AlphaFoldDB" id="A0A843S5P0"/>
<evidence type="ECO:0000256" key="1">
    <source>
        <dbReference type="SAM" id="Phobius"/>
    </source>
</evidence>
<sequence length="209" mass="22542">MMMWWHGLSITGSLAVTGPIGIAIAVWLLAGKSWRLTAAWCALFGVGMALVVATKMAFVGWGIGVESVEFAGFSGHAMRAAAVFPVAFFLAFRSSSVALRWFGVLAGTALAVLISISRVYVQAHSVSESVTGCLLGLLVAAVFIWYASTEHHLALSRLLVVFCIPVVLIAPRVEPVPAEMWITQAALYLSGHDKPYTRAIWREPKSPLR</sequence>
<dbReference type="EMBL" id="WHUF01000001">
    <property type="protein sequence ID" value="MQA17962.1"/>
    <property type="molecule type" value="Genomic_DNA"/>
</dbReference>
<dbReference type="InterPro" id="IPR036938">
    <property type="entry name" value="PAP2/HPO_sf"/>
</dbReference>
<proteinExistence type="predicted"/>
<gene>
    <name evidence="3" type="ORF">GEV01_00395</name>
</gene>
<keyword evidence="4" id="KW-1185">Reference proteome</keyword>
<keyword evidence="1" id="KW-0812">Transmembrane</keyword>
<feature type="transmembrane region" description="Helical" evidence="1">
    <location>
        <begin position="36"/>
        <end position="58"/>
    </location>
</feature>
<keyword evidence="1" id="KW-1133">Transmembrane helix</keyword>
<dbReference type="CDD" id="cd01610">
    <property type="entry name" value="PAP2_like"/>
    <property type="match status" value="1"/>
</dbReference>
<feature type="transmembrane region" description="Helical" evidence="1">
    <location>
        <begin position="70"/>
        <end position="92"/>
    </location>
</feature>
<dbReference type="Pfam" id="PF01569">
    <property type="entry name" value="PAP2"/>
    <property type="match status" value="1"/>
</dbReference>
<keyword evidence="1" id="KW-0472">Membrane</keyword>
<comment type="caution">
    <text evidence="3">The sequence shown here is derived from an EMBL/GenBank/DDBJ whole genome shotgun (WGS) entry which is preliminary data.</text>
</comment>
<dbReference type="RefSeq" id="WP_152800653.1">
    <property type="nucleotide sequence ID" value="NZ_WHUF01000001.1"/>
</dbReference>
<feature type="transmembrane region" description="Helical" evidence="1">
    <location>
        <begin position="129"/>
        <end position="147"/>
    </location>
</feature>
<feature type="domain" description="Phosphatidic acid phosphatase type 2/haloperoxidase" evidence="2">
    <location>
        <begin position="73"/>
        <end position="148"/>
    </location>
</feature>
<reference evidence="3 4" key="1">
    <citation type="submission" date="2019-10" db="EMBL/GenBank/DDBJ databases">
        <title>Two novel species isolated from a subtropical stream in China.</title>
        <authorList>
            <person name="Lu H."/>
        </authorList>
    </citation>
    <scope>NUCLEOTIDE SEQUENCE [LARGE SCALE GENOMIC DNA]</scope>
    <source>
        <strain evidence="3 4">FT103W</strain>
    </source>
</reference>
<name>A0A843S5P0_9BURK</name>
<evidence type="ECO:0000259" key="2">
    <source>
        <dbReference type="Pfam" id="PF01569"/>
    </source>
</evidence>
<dbReference type="InterPro" id="IPR000326">
    <property type="entry name" value="PAP2/HPO"/>
</dbReference>
<dbReference type="Proteomes" id="UP000444318">
    <property type="component" value="Unassembled WGS sequence"/>
</dbReference>
<feature type="transmembrane region" description="Helical" evidence="1">
    <location>
        <begin position="153"/>
        <end position="170"/>
    </location>
</feature>
<protein>
    <submittedName>
        <fullName evidence="3">Phosphatase PAP2 family protein</fullName>
    </submittedName>
</protein>
<organism evidence="3 4">
    <name type="scientific">Rugamonas rivuli</name>
    <dbReference type="NCBI Taxonomy" id="2743358"/>
    <lineage>
        <taxon>Bacteria</taxon>
        <taxon>Pseudomonadati</taxon>
        <taxon>Pseudomonadota</taxon>
        <taxon>Betaproteobacteria</taxon>
        <taxon>Burkholderiales</taxon>
        <taxon>Oxalobacteraceae</taxon>
        <taxon>Telluria group</taxon>
        <taxon>Rugamonas</taxon>
    </lineage>
</organism>
<accession>A0A843S5P0</accession>